<comment type="caution">
    <text evidence="1">The sequence shown here is derived from an EMBL/GenBank/DDBJ whole genome shotgun (WGS) entry which is preliminary data.</text>
</comment>
<gene>
    <name evidence="1" type="ORF">SCLTRI_LOCUS5398</name>
</gene>
<evidence type="ECO:0000313" key="1">
    <source>
        <dbReference type="EMBL" id="CAD6445610.1"/>
    </source>
</evidence>
<dbReference type="Proteomes" id="UP000624404">
    <property type="component" value="Unassembled WGS sequence"/>
</dbReference>
<proteinExistence type="predicted"/>
<evidence type="ECO:0000313" key="2">
    <source>
        <dbReference type="Proteomes" id="UP000624404"/>
    </source>
</evidence>
<dbReference type="AlphaFoldDB" id="A0A8H2VWV7"/>
<organism evidence="1 2">
    <name type="scientific">Sclerotinia trifoliorum</name>
    <dbReference type="NCBI Taxonomy" id="28548"/>
    <lineage>
        <taxon>Eukaryota</taxon>
        <taxon>Fungi</taxon>
        <taxon>Dikarya</taxon>
        <taxon>Ascomycota</taxon>
        <taxon>Pezizomycotina</taxon>
        <taxon>Leotiomycetes</taxon>
        <taxon>Helotiales</taxon>
        <taxon>Sclerotiniaceae</taxon>
        <taxon>Sclerotinia</taxon>
    </lineage>
</organism>
<keyword evidence="2" id="KW-1185">Reference proteome</keyword>
<sequence length="83" mass="9565">MESAEVEGLKDRRTDYSHPSRFKMSQGIVFVARGPYRDLIIKEEGKRHCALRFDICARRGSVNREFWLVTAGRSMLCCGWLLG</sequence>
<accession>A0A8H2VWV7</accession>
<reference evidence="1" key="1">
    <citation type="submission" date="2020-10" db="EMBL/GenBank/DDBJ databases">
        <authorList>
            <person name="Kusch S."/>
        </authorList>
    </citation>
    <scope>NUCLEOTIDE SEQUENCE</scope>
    <source>
        <strain evidence="1">SwB9</strain>
    </source>
</reference>
<name>A0A8H2VWV7_9HELO</name>
<protein>
    <submittedName>
        <fullName evidence="1">6490c558-7648-4ecb-8657-c85ada259828</fullName>
    </submittedName>
</protein>
<dbReference type="EMBL" id="CAJHIA010000016">
    <property type="protein sequence ID" value="CAD6445610.1"/>
    <property type="molecule type" value="Genomic_DNA"/>
</dbReference>